<dbReference type="PRINTS" id="PR01590">
    <property type="entry name" value="HTHFIS"/>
</dbReference>
<accession>L7U1E5</accession>
<dbReference type="eggNOG" id="COG2204">
    <property type="taxonomic scope" value="Bacteria"/>
</dbReference>
<dbReference type="Pfam" id="PF00072">
    <property type="entry name" value="Response_reg"/>
    <property type="match status" value="1"/>
</dbReference>
<evidence type="ECO:0000256" key="6">
    <source>
        <dbReference type="ARBA" id="ARBA00023163"/>
    </source>
</evidence>
<dbReference type="Pfam" id="PF00158">
    <property type="entry name" value="Sigma54_activat"/>
    <property type="match status" value="1"/>
</dbReference>
<dbReference type="Proteomes" id="UP000011131">
    <property type="component" value="Chromosome"/>
</dbReference>
<dbReference type="FunFam" id="3.40.50.300:FF:000006">
    <property type="entry name" value="DNA-binding transcriptional regulator NtrC"/>
    <property type="match status" value="1"/>
</dbReference>
<dbReference type="CDD" id="cd00009">
    <property type="entry name" value="AAA"/>
    <property type="match status" value="1"/>
</dbReference>
<keyword evidence="1" id="KW-0547">Nucleotide-binding</keyword>
<feature type="modified residue" description="4-aspartylphosphate" evidence="7">
    <location>
        <position position="72"/>
    </location>
</feature>
<dbReference type="EMBL" id="CP004025">
    <property type="protein sequence ID" value="AGC42611.1"/>
    <property type="molecule type" value="Genomic_DNA"/>
</dbReference>
<dbReference type="Gene3D" id="1.10.10.60">
    <property type="entry name" value="Homeodomain-like"/>
    <property type="match status" value="1"/>
</dbReference>
<dbReference type="SUPFAM" id="SSF46689">
    <property type="entry name" value="Homeodomain-like"/>
    <property type="match status" value="1"/>
</dbReference>
<dbReference type="PROSITE" id="PS50045">
    <property type="entry name" value="SIGMA54_INTERACT_4"/>
    <property type="match status" value="1"/>
</dbReference>
<dbReference type="GO" id="GO:0000160">
    <property type="term" value="P:phosphorelay signal transduction system"/>
    <property type="evidence" value="ECO:0007669"/>
    <property type="project" value="InterPro"/>
</dbReference>
<dbReference type="PATRIC" id="fig|1278073.3.peg.1316"/>
<dbReference type="InterPro" id="IPR011006">
    <property type="entry name" value="CheY-like_superfamily"/>
</dbReference>
<dbReference type="SUPFAM" id="SSF52172">
    <property type="entry name" value="CheY-like"/>
    <property type="match status" value="1"/>
</dbReference>
<dbReference type="InterPro" id="IPR001789">
    <property type="entry name" value="Sig_transdc_resp-reg_receiver"/>
</dbReference>
<dbReference type="GO" id="GO:0006355">
    <property type="term" value="P:regulation of DNA-templated transcription"/>
    <property type="evidence" value="ECO:0007669"/>
    <property type="project" value="InterPro"/>
</dbReference>
<feature type="region of interest" description="Disordered" evidence="8">
    <location>
        <begin position="1"/>
        <end position="21"/>
    </location>
</feature>
<dbReference type="Gene3D" id="3.40.50.2300">
    <property type="match status" value="1"/>
</dbReference>
<dbReference type="InterPro" id="IPR025944">
    <property type="entry name" value="Sigma_54_int_dom_CS"/>
</dbReference>
<evidence type="ECO:0000256" key="8">
    <source>
        <dbReference type="SAM" id="MobiDB-lite"/>
    </source>
</evidence>
<dbReference type="PROSITE" id="PS00675">
    <property type="entry name" value="SIGMA54_INTERACT_1"/>
    <property type="match status" value="1"/>
</dbReference>
<evidence type="ECO:0000256" key="1">
    <source>
        <dbReference type="ARBA" id="ARBA00022741"/>
    </source>
</evidence>
<keyword evidence="3" id="KW-0805">Transcription regulation</keyword>
<evidence type="ECO:0000256" key="5">
    <source>
        <dbReference type="ARBA" id="ARBA00023159"/>
    </source>
</evidence>
<dbReference type="Gene3D" id="3.40.50.300">
    <property type="entry name" value="P-loop containing nucleotide triphosphate hydrolases"/>
    <property type="match status" value="1"/>
</dbReference>
<keyword evidence="5" id="KW-0010">Activator</keyword>
<feature type="domain" description="Response regulatory" evidence="10">
    <location>
        <begin position="23"/>
        <end position="137"/>
    </location>
</feature>
<evidence type="ECO:0000313" key="12">
    <source>
        <dbReference type="Proteomes" id="UP000011131"/>
    </source>
</evidence>
<keyword evidence="4" id="KW-0238">DNA-binding</keyword>
<dbReference type="AlphaFoldDB" id="L7U1E5"/>
<reference evidence="11 12" key="1">
    <citation type="journal article" date="2013" name="Genome Announc.">
        <title>Complete genome sequence of Myxococcus stipitatus strain DSM 14675, a fruiting myxobacterium.</title>
        <authorList>
            <person name="Huntley S."/>
            <person name="Kneip S."/>
            <person name="Treuner-Lange A."/>
            <person name="Sogaard-Andersen L."/>
        </authorList>
    </citation>
    <scope>NUCLEOTIDE SEQUENCE [LARGE SCALE GENOMIC DNA]</scope>
    <source>
        <strain evidence="12">DSM 14675 / JCM 12634 / Mx s8</strain>
    </source>
</reference>
<dbReference type="InterPro" id="IPR002197">
    <property type="entry name" value="HTH_Fis"/>
</dbReference>
<evidence type="ECO:0000256" key="2">
    <source>
        <dbReference type="ARBA" id="ARBA00022840"/>
    </source>
</evidence>
<dbReference type="InterPro" id="IPR025662">
    <property type="entry name" value="Sigma_54_int_dom_ATP-bd_1"/>
</dbReference>
<protein>
    <submittedName>
        <fullName evidence="11">Fis family transcriptional regulator</fullName>
    </submittedName>
</protein>
<keyword evidence="6" id="KW-0804">Transcription</keyword>
<gene>
    <name evidence="11" type="ordered locus">MYSTI_01263</name>
</gene>
<evidence type="ECO:0000259" key="9">
    <source>
        <dbReference type="PROSITE" id="PS50045"/>
    </source>
</evidence>
<keyword evidence="12" id="KW-1185">Reference proteome</keyword>
<dbReference type="HOGENOM" id="CLU_000445_0_6_7"/>
<dbReference type="InterPro" id="IPR009057">
    <property type="entry name" value="Homeodomain-like_sf"/>
</dbReference>
<dbReference type="InterPro" id="IPR002078">
    <property type="entry name" value="Sigma_54_int"/>
</dbReference>
<dbReference type="Pfam" id="PF25601">
    <property type="entry name" value="AAA_lid_14"/>
    <property type="match status" value="1"/>
</dbReference>
<dbReference type="STRING" id="1278073.MYSTI_01263"/>
<dbReference type="SMART" id="SM00382">
    <property type="entry name" value="AAA"/>
    <property type="match status" value="1"/>
</dbReference>
<dbReference type="SMART" id="SM00448">
    <property type="entry name" value="REC"/>
    <property type="match status" value="1"/>
</dbReference>
<dbReference type="Gene3D" id="1.10.8.60">
    <property type="match status" value="1"/>
</dbReference>
<dbReference type="InterPro" id="IPR027417">
    <property type="entry name" value="P-loop_NTPase"/>
</dbReference>
<dbReference type="InterPro" id="IPR003593">
    <property type="entry name" value="AAA+_ATPase"/>
</dbReference>
<dbReference type="Pfam" id="PF02954">
    <property type="entry name" value="HTH_8"/>
    <property type="match status" value="1"/>
</dbReference>
<dbReference type="SUPFAM" id="SSF52540">
    <property type="entry name" value="P-loop containing nucleoside triphosphate hydrolases"/>
    <property type="match status" value="1"/>
</dbReference>
<proteinExistence type="predicted"/>
<name>L7U1E5_MYXSD</name>
<keyword evidence="2" id="KW-0067">ATP-binding</keyword>
<dbReference type="PANTHER" id="PTHR32071">
    <property type="entry name" value="TRANSCRIPTIONAL REGULATORY PROTEIN"/>
    <property type="match status" value="1"/>
</dbReference>
<dbReference type="GO" id="GO:0043565">
    <property type="term" value="F:sequence-specific DNA binding"/>
    <property type="evidence" value="ECO:0007669"/>
    <property type="project" value="InterPro"/>
</dbReference>
<dbReference type="InterPro" id="IPR058031">
    <property type="entry name" value="AAA_lid_NorR"/>
</dbReference>
<dbReference type="PROSITE" id="PS50110">
    <property type="entry name" value="RESPONSE_REGULATORY"/>
    <property type="match status" value="1"/>
</dbReference>
<evidence type="ECO:0000256" key="4">
    <source>
        <dbReference type="ARBA" id="ARBA00023125"/>
    </source>
</evidence>
<evidence type="ECO:0000313" key="11">
    <source>
        <dbReference type="EMBL" id="AGC42611.1"/>
    </source>
</evidence>
<sequence>MRAHHRDGRSPEEHEEPSNSMARILVIDDHDTLREGMTVTLTRSGHTVSAVRGGADGLAAYRKAPFDLVVTDLKMDGMDGIAVTQALKALDAAAVVMVVTAFGTIETAVKAMQEGAYDFITKPFTPDVLRAKVDKGLELASTKRRVEKLEARTAAHDADAALSHGSLVGDSEPMLRLLTQAKKAAQSDATVLVRGESGTGKELIARMLHQQSPRREGPFVVVHCAALAETLLESELFGHERGSFTGAVKRKLGRFELADQGTLFLDEIGEIPHSVQTKLLRVLQEKEIQRVGGEETLKVDVRVVSATHRDLQAEVKAGRFREDLYYRLHIVPLTLPPLRERPEDIPALARHFVAKHAPRVNRRIQGLEEDTLRALARHAWPGNVRELENIVEQALVFAEGEQLTPADLPVHLTGGAPRMDAGLPVPHGDRPLPEILEDLERQLIARAYEKAAGVKTETARLLGIKTSALYYKLEKYGFLPKGTPPEEG</sequence>
<dbReference type="GO" id="GO:0005524">
    <property type="term" value="F:ATP binding"/>
    <property type="evidence" value="ECO:0007669"/>
    <property type="project" value="UniProtKB-KW"/>
</dbReference>
<evidence type="ECO:0000259" key="10">
    <source>
        <dbReference type="PROSITE" id="PS50110"/>
    </source>
</evidence>
<dbReference type="PROSITE" id="PS00688">
    <property type="entry name" value="SIGMA54_INTERACT_3"/>
    <property type="match status" value="1"/>
</dbReference>
<dbReference type="KEGG" id="msd:MYSTI_01263"/>
<evidence type="ECO:0000256" key="3">
    <source>
        <dbReference type="ARBA" id="ARBA00023015"/>
    </source>
</evidence>
<keyword evidence="7" id="KW-0597">Phosphoprotein</keyword>
<dbReference type="FunFam" id="1.10.8.60:FF:000014">
    <property type="entry name" value="DNA-binding transcriptional regulator NtrC"/>
    <property type="match status" value="1"/>
</dbReference>
<organism evidence="11 12">
    <name type="scientific">Myxococcus stipitatus (strain DSM 14675 / JCM 12634 / Mx s8)</name>
    <dbReference type="NCBI Taxonomy" id="1278073"/>
    <lineage>
        <taxon>Bacteria</taxon>
        <taxon>Pseudomonadati</taxon>
        <taxon>Myxococcota</taxon>
        <taxon>Myxococcia</taxon>
        <taxon>Myxococcales</taxon>
        <taxon>Cystobacterineae</taxon>
        <taxon>Myxococcaceae</taxon>
        <taxon>Myxococcus</taxon>
    </lineage>
</organism>
<evidence type="ECO:0000256" key="7">
    <source>
        <dbReference type="PROSITE-ProRule" id="PRU00169"/>
    </source>
</evidence>
<feature type="domain" description="Sigma-54 factor interaction" evidence="9">
    <location>
        <begin position="167"/>
        <end position="396"/>
    </location>
</feature>